<dbReference type="Proteomes" id="UP000648257">
    <property type="component" value="Unassembled WGS sequence"/>
</dbReference>
<evidence type="ECO:0000313" key="3">
    <source>
        <dbReference type="Proteomes" id="UP000648257"/>
    </source>
</evidence>
<keyword evidence="3" id="KW-1185">Reference proteome</keyword>
<comment type="caution">
    <text evidence="2">The sequence shown here is derived from an EMBL/GenBank/DDBJ whole genome shotgun (WGS) entry which is preliminary data.</text>
</comment>
<keyword evidence="1" id="KW-1133">Transmembrane helix</keyword>
<dbReference type="RefSeq" id="WP_186924657.1">
    <property type="nucleotide sequence ID" value="NZ_JACOFW010000040.1"/>
</dbReference>
<protein>
    <submittedName>
        <fullName evidence="2">Uncharacterized protein</fullName>
    </submittedName>
</protein>
<dbReference type="EMBL" id="JACOFW010000040">
    <property type="protein sequence ID" value="MBC3809600.1"/>
    <property type="molecule type" value="Genomic_DNA"/>
</dbReference>
<proteinExistence type="predicted"/>
<keyword evidence="1" id="KW-0472">Membrane</keyword>
<accession>A0ABR6X9I9</accession>
<sequence length="131" mass="14668">MKPRISMSKKTILFSILFIVAFGAFQKICQWDIADKELSNYPKSISVLFSSSSKFSSDGTVTNIRKTQTYVLIPISFDIPFTVSIQSDNGIITVDDDQYGVLKLLLFFFIVTPILVSLAKKFGISRIEVKG</sequence>
<keyword evidence="1" id="KW-0812">Transmembrane</keyword>
<gene>
    <name evidence="2" type="ORF">H8K52_19850</name>
</gene>
<evidence type="ECO:0000313" key="2">
    <source>
        <dbReference type="EMBL" id="MBC3809600.1"/>
    </source>
</evidence>
<organism evidence="2 3">
    <name type="scientific">Undibacterium seohonense</name>
    <dbReference type="NCBI Taxonomy" id="1344950"/>
    <lineage>
        <taxon>Bacteria</taxon>
        <taxon>Pseudomonadati</taxon>
        <taxon>Pseudomonadota</taxon>
        <taxon>Betaproteobacteria</taxon>
        <taxon>Burkholderiales</taxon>
        <taxon>Oxalobacteraceae</taxon>
        <taxon>Undibacterium</taxon>
    </lineage>
</organism>
<feature type="transmembrane region" description="Helical" evidence="1">
    <location>
        <begin position="99"/>
        <end position="119"/>
    </location>
</feature>
<reference evidence="2 3" key="1">
    <citation type="submission" date="2020-08" db="EMBL/GenBank/DDBJ databases">
        <title>Novel species isolated from subtropical streams in China.</title>
        <authorList>
            <person name="Lu H."/>
        </authorList>
    </citation>
    <scope>NUCLEOTIDE SEQUENCE [LARGE SCALE GENOMIC DNA]</scope>
    <source>
        <strain evidence="2 3">KACC 16656</strain>
    </source>
</reference>
<evidence type="ECO:0000256" key="1">
    <source>
        <dbReference type="SAM" id="Phobius"/>
    </source>
</evidence>
<name>A0ABR6X9I9_9BURK</name>